<proteinExistence type="predicted"/>
<sequence length="442" mass="50308">MPWTHETPTRVRFKPLLNEGYSIRSAARKLGIPRSPARYFIDKPDRQSKPPGTSTIISEEQIQEIIKWFTGDFNRRNLTLCQIQYWRKGRFTDETITRTDLLRRRKILRKRGERQRLDCIQFTFHSSHKSVMAWAVIGYNYKSKIYFVSYEGEGKGFTQQKYANQILRGPLKEIFEQPGDFFCVEDNSNGHGKKDTPTNYGFCNAWYSNTRSLNVRLSSSHFTSPPYYPLSSPPTRISAVFFERFENPDPVPAMALLRSGRIQRLVLKPDALVTLSIGARYLAIRGRHVHTSTTNSNVKTQLMSPAEGDKILIAQRRNRPTAPHLSIYKMQLTSVNSSLERITGIMLGGSVYLFSIAYLASPYLGWDLSSSALAAGMAGLPWMGRIALKFGMAWPFFFHGFNSLRHLGWDMTKGFQMATVYRTGYAAAGLSVLTAAGFAIWF</sequence>
<keyword evidence="10" id="KW-1185">Reference proteome</keyword>
<dbReference type="Gene3D" id="3.30.420.10">
    <property type="entry name" value="Ribonuclease H-like superfamily/Ribonuclease H"/>
    <property type="match status" value="1"/>
</dbReference>
<comment type="subcellular location">
    <subcellularLocation>
        <location evidence="1">Membrane</location>
    </subcellularLocation>
</comment>
<dbReference type="InterPro" id="IPR000701">
    <property type="entry name" value="SuccDH_FuR_B_TM-su"/>
</dbReference>
<dbReference type="EMBL" id="CAJVRL010000002">
    <property type="protein sequence ID" value="CAG8949375.1"/>
    <property type="molecule type" value="Genomic_DNA"/>
</dbReference>
<dbReference type="GO" id="GO:0009055">
    <property type="term" value="F:electron transfer activity"/>
    <property type="evidence" value="ECO:0007669"/>
    <property type="project" value="InterPro"/>
</dbReference>
<dbReference type="Proteomes" id="UP000696280">
    <property type="component" value="Unassembled WGS sequence"/>
</dbReference>
<accession>A0A9N9KKJ5</accession>
<keyword evidence="4" id="KW-0479">Metal-binding</keyword>
<keyword evidence="3 8" id="KW-0812">Transmembrane</keyword>
<name>A0A9N9KKJ5_9HELO</name>
<dbReference type="InterPro" id="IPR034804">
    <property type="entry name" value="SQR/QFR_C/D"/>
</dbReference>
<dbReference type="GO" id="GO:0046872">
    <property type="term" value="F:metal ion binding"/>
    <property type="evidence" value="ECO:0007669"/>
    <property type="project" value="UniProtKB-KW"/>
</dbReference>
<evidence type="ECO:0000256" key="5">
    <source>
        <dbReference type="ARBA" id="ARBA00022989"/>
    </source>
</evidence>
<evidence type="ECO:0000256" key="7">
    <source>
        <dbReference type="ARBA" id="ARBA00023136"/>
    </source>
</evidence>
<dbReference type="CDD" id="cd03499">
    <property type="entry name" value="SQR_TypeC_SdhC"/>
    <property type="match status" value="1"/>
</dbReference>
<dbReference type="NCBIfam" id="TIGR02970">
    <property type="entry name" value="succ_dehyd_cytB"/>
    <property type="match status" value="1"/>
</dbReference>
<dbReference type="OrthoDB" id="588261at2759"/>
<dbReference type="Pfam" id="PF01127">
    <property type="entry name" value="Sdh_cyt"/>
    <property type="match status" value="1"/>
</dbReference>
<evidence type="ECO:0000256" key="4">
    <source>
        <dbReference type="ARBA" id="ARBA00022723"/>
    </source>
</evidence>
<feature type="transmembrane region" description="Helical" evidence="8">
    <location>
        <begin position="339"/>
        <end position="360"/>
    </location>
</feature>
<evidence type="ECO:0000313" key="10">
    <source>
        <dbReference type="Proteomes" id="UP000696280"/>
    </source>
</evidence>
<dbReference type="PANTHER" id="PTHR10978">
    <property type="entry name" value="SUCCINATE DEHYDROGENASE CYTOCHROME B560 SUBUNIT"/>
    <property type="match status" value="1"/>
</dbReference>
<keyword evidence="2" id="KW-0349">Heme</keyword>
<dbReference type="GO" id="GO:0006099">
    <property type="term" value="P:tricarboxylic acid cycle"/>
    <property type="evidence" value="ECO:0007669"/>
    <property type="project" value="InterPro"/>
</dbReference>
<dbReference type="AlphaFoldDB" id="A0A9N9KKJ5"/>
<dbReference type="GO" id="GO:0003676">
    <property type="term" value="F:nucleic acid binding"/>
    <property type="evidence" value="ECO:0007669"/>
    <property type="project" value="InterPro"/>
</dbReference>
<dbReference type="GO" id="GO:0016020">
    <property type="term" value="C:membrane"/>
    <property type="evidence" value="ECO:0007669"/>
    <property type="project" value="UniProtKB-SubCell"/>
</dbReference>
<keyword evidence="5 8" id="KW-1133">Transmembrane helix</keyword>
<dbReference type="InterPro" id="IPR036397">
    <property type="entry name" value="RNaseH_sf"/>
</dbReference>
<evidence type="ECO:0000256" key="6">
    <source>
        <dbReference type="ARBA" id="ARBA00023004"/>
    </source>
</evidence>
<gene>
    <name evidence="9" type="ORF">HYFRA_00005002</name>
</gene>
<dbReference type="Gene3D" id="1.20.1300.10">
    <property type="entry name" value="Fumarate reductase/succinate dehydrogenase, transmembrane subunit"/>
    <property type="match status" value="1"/>
</dbReference>
<evidence type="ECO:0000256" key="2">
    <source>
        <dbReference type="ARBA" id="ARBA00022617"/>
    </source>
</evidence>
<evidence type="ECO:0000256" key="1">
    <source>
        <dbReference type="ARBA" id="ARBA00004370"/>
    </source>
</evidence>
<keyword evidence="7 8" id="KW-0472">Membrane</keyword>
<dbReference type="SUPFAM" id="SSF81343">
    <property type="entry name" value="Fumarate reductase respiratory complex transmembrane subunits"/>
    <property type="match status" value="1"/>
</dbReference>
<comment type="caution">
    <text evidence="9">The sequence shown here is derived from an EMBL/GenBank/DDBJ whole genome shotgun (WGS) entry which is preliminary data.</text>
</comment>
<organism evidence="9 10">
    <name type="scientific">Hymenoscyphus fraxineus</name>
    <dbReference type="NCBI Taxonomy" id="746836"/>
    <lineage>
        <taxon>Eukaryota</taxon>
        <taxon>Fungi</taxon>
        <taxon>Dikarya</taxon>
        <taxon>Ascomycota</taxon>
        <taxon>Pezizomycotina</taxon>
        <taxon>Leotiomycetes</taxon>
        <taxon>Helotiales</taxon>
        <taxon>Helotiaceae</taxon>
        <taxon>Hymenoscyphus</taxon>
    </lineage>
</organism>
<feature type="transmembrane region" description="Helical" evidence="8">
    <location>
        <begin position="380"/>
        <end position="398"/>
    </location>
</feature>
<evidence type="ECO:0000256" key="3">
    <source>
        <dbReference type="ARBA" id="ARBA00022692"/>
    </source>
</evidence>
<feature type="transmembrane region" description="Helical" evidence="8">
    <location>
        <begin position="419"/>
        <end position="441"/>
    </location>
</feature>
<protein>
    <submittedName>
        <fullName evidence="9">Uncharacterized protein</fullName>
    </submittedName>
</protein>
<dbReference type="InterPro" id="IPR014314">
    <property type="entry name" value="Succ_DH_cytb556"/>
</dbReference>
<dbReference type="PANTHER" id="PTHR10978:SF5">
    <property type="entry name" value="SUCCINATE DEHYDROGENASE CYTOCHROME B560 SUBUNIT, MITOCHONDRIAL"/>
    <property type="match status" value="1"/>
</dbReference>
<dbReference type="GO" id="GO:0006121">
    <property type="term" value="P:mitochondrial electron transport, succinate to ubiquinone"/>
    <property type="evidence" value="ECO:0007669"/>
    <property type="project" value="TreeGrafter"/>
</dbReference>
<keyword evidence="6" id="KW-0408">Iron</keyword>
<reference evidence="9" key="1">
    <citation type="submission" date="2021-07" db="EMBL/GenBank/DDBJ databases">
        <authorList>
            <person name="Durling M."/>
        </authorList>
    </citation>
    <scope>NUCLEOTIDE SEQUENCE</scope>
</reference>
<dbReference type="GO" id="GO:0005739">
    <property type="term" value="C:mitochondrion"/>
    <property type="evidence" value="ECO:0007669"/>
    <property type="project" value="GOC"/>
</dbReference>
<evidence type="ECO:0000256" key="8">
    <source>
        <dbReference type="SAM" id="Phobius"/>
    </source>
</evidence>
<evidence type="ECO:0000313" key="9">
    <source>
        <dbReference type="EMBL" id="CAG8949375.1"/>
    </source>
</evidence>